<protein>
    <submittedName>
        <fullName evidence="1">Uncharacterized protein</fullName>
    </submittedName>
</protein>
<organism evidence="1 2">
    <name type="scientific">Alosa alosa</name>
    <name type="common">allis shad</name>
    <dbReference type="NCBI Taxonomy" id="278164"/>
    <lineage>
        <taxon>Eukaryota</taxon>
        <taxon>Metazoa</taxon>
        <taxon>Chordata</taxon>
        <taxon>Craniata</taxon>
        <taxon>Vertebrata</taxon>
        <taxon>Euteleostomi</taxon>
        <taxon>Actinopterygii</taxon>
        <taxon>Neopterygii</taxon>
        <taxon>Teleostei</taxon>
        <taxon>Clupei</taxon>
        <taxon>Clupeiformes</taxon>
        <taxon>Clupeoidei</taxon>
        <taxon>Clupeidae</taxon>
        <taxon>Alosa</taxon>
    </lineage>
</organism>
<accession>A0AAV6FM35</accession>
<comment type="caution">
    <text evidence="1">The sequence shown here is derived from an EMBL/GenBank/DDBJ whole genome shotgun (WGS) entry which is preliminary data.</text>
</comment>
<reference evidence="1" key="1">
    <citation type="submission" date="2020-10" db="EMBL/GenBank/DDBJ databases">
        <title>Chromosome-scale genome assembly of the Allis shad, Alosa alosa.</title>
        <authorList>
            <person name="Margot Z."/>
            <person name="Christophe K."/>
            <person name="Cabau C."/>
            <person name="Louis A."/>
            <person name="Berthelot C."/>
            <person name="Parey E."/>
            <person name="Roest Crollius H."/>
            <person name="Montfort J."/>
            <person name="Robinson-Rechavi M."/>
            <person name="Bucao C."/>
            <person name="Bouchez O."/>
            <person name="Gislard M."/>
            <person name="Lluch J."/>
            <person name="Milhes M."/>
            <person name="Lampietro C."/>
            <person name="Lopez Roques C."/>
            <person name="Donnadieu C."/>
            <person name="Braasch I."/>
            <person name="Desvignes T."/>
            <person name="Postlethwait J."/>
            <person name="Bobe J."/>
            <person name="Guiguen Y."/>
        </authorList>
    </citation>
    <scope>NUCLEOTIDE SEQUENCE</scope>
    <source>
        <strain evidence="1">M-15738</strain>
        <tissue evidence="1">Blood</tissue>
    </source>
</reference>
<keyword evidence="2" id="KW-1185">Reference proteome</keyword>
<dbReference type="AlphaFoldDB" id="A0AAV6FM35"/>
<evidence type="ECO:0000313" key="2">
    <source>
        <dbReference type="Proteomes" id="UP000823561"/>
    </source>
</evidence>
<evidence type="ECO:0000313" key="1">
    <source>
        <dbReference type="EMBL" id="KAG5263559.1"/>
    </source>
</evidence>
<dbReference type="EMBL" id="JADWDJ010000021">
    <property type="protein sequence ID" value="KAG5263559.1"/>
    <property type="molecule type" value="Genomic_DNA"/>
</dbReference>
<proteinExistence type="predicted"/>
<sequence>MCRTLADASWFQGNRGHQNSECLPGPSSWLCHDNDEILSSGQWMRNTLEYNHTYICTGPMTAC</sequence>
<dbReference type="Proteomes" id="UP000823561">
    <property type="component" value="Chromosome 21"/>
</dbReference>
<name>A0AAV6FM35_9TELE</name>
<gene>
    <name evidence="1" type="ORF">AALO_G00266130</name>
</gene>